<keyword evidence="2" id="KW-1185">Reference proteome</keyword>
<dbReference type="PANTHER" id="PTHR35109">
    <property type="entry name" value="GLUTAMATE RACEMASE"/>
    <property type="match status" value="1"/>
</dbReference>
<comment type="caution">
    <text evidence="1">The sequence shown here is derived from an EMBL/GenBank/DDBJ whole genome shotgun (WGS) entry which is preliminary data.</text>
</comment>
<dbReference type="PANTHER" id="PTHR35109:SF1">
    <property type="entry name" value="GLUTAMATE RACEMASE"/>
    <property type="match status" value="1"/>
</dbReference>
<name>A0AAW1JNA5_SAPOF</name>
<organism evidence="1 2">
    <name type="scientific">Saponaria officinalis</name>
    <name type="common">Common soapwort</name>
    <name type="synonym">Lychnis saponaria</name>
    <dbReference type="NCBI Taxonomy" id="3572"/>
    <lineage>
        <taxon>Eukaryota</taxon>
        <taxon>Viridiplantae</taxon>
        <taxon>Streptophyta</taxon>
        <taxon>Embryophyta</taxon>
        <taxon>Tracheophyta</taxon>
        <taxon>Spermatophyta</taxon>
        <taxon>Magnoliopsida</taxon>
        <taxon>eudicotyledons</taxon>
        <taxon>Gunneridae</taxon>
        <taxon>Pentapetalae</taxon>
        <taxon>Caryophyllales</taxon>
        <taxon>Caryophyllaceae</taxon>
        <taxon>Caryophylleae</taxon>
        <taxon>Saponaria</taxon>
    </lineage>
</organism>
<dbReference type="AlphaFoldDB" id="A0AAW1JNA5"/>
<dbReference type="EMBL" id="JBDFQZ010000007">
    <property type="protein sequence ID" value="KAK9705348.1"/>
    <property type="molecule type" value="Genomic_DNA"/>
</dbReference>
<reference evidence="1" key="1">
    <citation type="submission" date="2024-03" db="EMBL/GenBank/DDBJ databases">
        <title>WGS assembly of Saponaria officinalis var. Norfolk2.</title>
        <authorList>
            <person name="Jenkins J."/>
            <person name="Shu S."/>
            <person name="Grimwood J."/>
            <person name="Barry K."/>
            <person name="Goodstein D."/>
            <person name="Schmutz J."/>
            <person name="Leebens-Mack J."/>
            <person name="Osbourn A."/>
        </authorList>
    </citation>
    <scope>NUCLEOTIDE SEQUENCE [LARGE SCALE GENOMIC DNA]</scope>
    <source>
        <strain evidence="1">JIC</strain>
    </source>
</reference>
<gene>
    <name evidence="1" type="ORF">RND81_07G050100</name>
</gene>
<sequence>MARTTKLLALANVAFTRTSNRHGVQLYYINQATVITTELEHEDQKIEDVRNERVQFKKQSHKKAIDMNWVPHPRSGIYFPQGHDWVMDDVPCNAATLGQGQTYWLRNIDGVDKHDPDISSADQYFLTSRMRN</sequence>
<accession>A0AAW1JNA5</accession>
<protein>
    <submittedName>
        <fullName evidence="1">Uncharacterized protein</fullName>
    </submittedName>
</protein>
<evidence type="ECO:0000313" key="2">
    <source>
        <dbReference type="Proteomes" id="UP001443914"/>
    </source>
</evidence>
<dbReference type="Proteomes" id="UP001443914">
    <property type="component" value="Unassembled WGS sequence"/>
</dbReference>
<proteinExistence type="predicted"/>
<evidence type="ECO:0000313" key="1">
    <source>
        <dbReference type="EMBL" id="KAK9705348.1"/>
    </source>
</evidence>